<feature type="region of interest" description="Disordered" evidence="1">
    <location>
        <begin position="1"/>
        <end position="53"/>
    </location>
</feature>
<organism evidence="3 4">
    <name type="scientific">Jannaschia pohangensis</name>
    <dbReference type="NCBI Taxonomy" id="390807"/>
    <lineage>
        <taxon>Bacteria</taxon>
        <taxon>Pseudomonadati</taxon>
        <taxon>Pseudomonadota</taxon>
        <taxon>Alphaproteobacteria</taxon>
        <taxon>Rhodobacterales</taxon>
        <taxon>Roseobacteraceae</taxon>
        <taxon>Jannaschia</taxon>
    </lineage>
</organism>
<dbReference type="InterPro" id="IPR036063">
    <property type="entry name" value="Smr_dom_sf"/>
</dbReference>
<accession>A0A1I3TJ95</accession>
<feature type="domain" description="Smr" evidence="2">
    <location>
        <begin position="102"/>
        <end position="192"/>
    </location>
</feature>
<evidence type="ECO:0000256" key="1">
    <source>
        <dbReference type="SAM" id="MobiDB-lite"/>
    </source>
</evidence>
<dbReference type="PANTHER" id="PTHR35562">
    <property type="entry name" value="DNA ENDONUCLEASE SMRA-RELATED"/>
    <property type="match status" value="1"/>
</dbReference>
<dbReference type="OrthoDB" id="7165597at2"/>
<dbReference type="SMART" id="SM00463">
    <property type="entry name" value="SMR"/>
    <property type="match status" value="1"/>
</dbReference>
<dbReference type="SUPFAM" id="SSF160443">
    <property type="entry name" value="SMR domain-like"/>
    <property type="match status" value="1"/>
</dbReference>
<sequence>MKRRRGLTEEDRDLWSRYSRTADPLHPIKRSKAPDTPKPKPDAAPLADPIPEFSVGQRVNHRASTFTPTPTISEDIARAPLRMDAKTHRRMRSGKLRPEGKLDLHGMTLDTAHPALTRFILSSQAQGRRLVIVVTGKGKARDGGGPIPTRIGVLKHQVPQWLRMAPLSGVVQQVTEAHRTHGGSGAYYVYLRR</sequence>
<evidence type="ECO:0000313" key="4">
    <source>
        <dbReference type="Proteomes" id="UP000199110"/>
    </source>
</evidence>
<dbReference type="PANTHER" id="PTHR35562:SF2">
    <property type="entry name" value="DNA ENDONUCLEASE SMRA-RELATED"/>
    <property type="match status" value="1"/>
</dbReference>
<dbReference type="AlphaFoldDB" id="A0A1I3TJ95"/>
<dbReference type="EMBL" id="FORA01000005">
    <property type="protein sequence ID" value="SFJ69577.1"/>
    <property type="molecule type" value="Genomic_DNA"/>
</dbReference>
<evidence type="ECO:0000259" key="2">
    <source>
        <dbReference type="PROSITE" id="PS50828"/>
    </source>
</evidence>
<dbReference type="GO" id="GO:0004519">
    <property type="term" value="F:endonuclease activity"/>
    <property type="evidence" value="ECO:0007669"/>
    <property type="project" value="UniProtKB-KW"/>
</dbReference>
<dbReference type="Gene3D" id="3.30.1370.110">
    <property type="match status" value="1"/>
</dbReference>
<evidence type="ECO:0000313" key="3">
    <source>
        <dbReference type="EMBL" id="SFJ69577.1"/>
    </source>
</evidence>
<dbReference type="Pfam" id="PF01713">
    <property type="entry name" value="Smr"/>
    <property type="match status" value="1"/>
</dbReference>
<keyword evidence="4" id="KW-1185">Reference proteome</keyword>
<gene>
    <name evidence="3" type="ORF">SAMN04488095_3420</name>
</gene>
<dbReference type="STRING" id="390807.SAMN04488095_3420"/>
<keyword evidence="3" id="KW-0255">Endonuclease</keyword>
<name>A0A1I3TJ95_9RHOB</name>
<keyword evidence="3" id="KW-0540">Nuclease</keyword>
<proteinExistence type="predicted"/>
<dbReference type="InterPro" id="IPR002625">
    <property type="entry name" value="Smr_dom"/>
</dbReference>
<feature type="compositionally biased region" description="Basic and acidic residues" evidence="1">
    <location>
        <begin position="1"/>
        <end position="15"/>
    </location>
</feature>
<reference evidence="3 4" key="1">
    <citation type="submission" date="2016-10" db="EMBL/GenBank/DDBJ databases">
        <authorList>
            <person name="de Groot N.N."/>
        </authorList>
    </citation>
    <scope>NUCLEOTIDE SEQUENCE [LARGE SCALE GENOMIC DNA]</scope>
    <source>
        <strain evidence="3 4">DSM 19073</strain>
    </source>
</reference>
<dbReference type="PROSITE" id="PS50828">
    <property type="entry name" value="SMR"/>
    <property type="match status" value="1"/>
</dbReference>
<dbReference type="RefSeq" id="WP_092783740.1">
    <property type="nucleotide sequence ID" value="NZ_FORA01000005.1"/>
</dbReference>
<keyword evidence="3" id="KW-0378">Hydrolase</keyword>
<protein>
    <submittedName>
        <fullName evidence="3">DNA-nicking endonuclease, Smr domain</fullName>
    </submittedName>
</protein>
<dbReference type="Proteomes" id="UP000199110">
    <property type="component" value="Unassembled WGS sequence"/>
</dbReference>
<feature type="compositionally biased region" description="Basic and acidic residues" evidence="1">
    <location>
        <begin position="32"/>
        <end position="41"/>
    </location>
</feature>